<dbReference type="AlphaFoldDB" id="A0A5N6R351"/>
<organism evidence="8 9">
    <name type="scientific">Carpinus fangiana</name>
    <dbReference type="NCBI Taxonomy" id="176857"/>
    <lineage>
        <taxon>Eukaryota</taxon>
        <taxon>Viridiplantae</taxon>
        <taxon>Streptophyta</taxon>
        <taxon>Embryophyta</taxon>
        <taxon>Tracheophyta</taxon>
        <taxon>Spermatophyta</taxon>
        <taxon>Magnoliopsida</taxon>
        <taxon>eudicotyledons</taxon>
        <taxon>Gunneridae</taxon>
        <taxon>Pentapetalae</taxon>
        <taxon>rosids</taxon>
        <taxon>fabids</taxon>
        <taxon>Fagales</taxon>
        <taxon>Betulaceae</taxon>
        <taxon>Carpinus</taxon>
    </lineage>
</organism>
<feature type="transmembrane region" description="Helical" evidence="6">
    <location>
        <begin position="435"/>
        <end position="457"/>
    </location>
</feature>
<dbReference type="Proteomes" id="UP000327013">
    <property type="component" value="Chromosome 3"/>
</dbReference>
<dbReference type="Pfam" id="PF00892">
    <property type="entry name" value="EamA"/>
    <property type="match status" value="1"/>
</dbReference>
<dbReference type="SUPFAM" id="SSF103481">
    <property type="entry name" value="Multidrug resistance efflux transporter EmrE"/>
    <property type="match status" value="1"/>
</dbReference>
<feature type="transmembrane region" description="Helical" evidence="6">
    <location>
        <begin position="195"/>
        <end position="222"/>
    </location>
</feature>
<dbReference type="EMBL" id="CM017323">
    <property type="protein sequence ID" value="KAE8023432.1"/>
    <property type="molecule type" value="Genomic_DNA"/>
</dbReference>
<sequence>MGFEDSLPFLGMLMVILIQVGNLEVSKAAMSAGANKYILAVYSNALSTLILLPLSFICCRSQRPPPVTFSVLCRIFLLSLIGLVTSIIHTYAIILINLLVLLIFSFTFMLAIIFRMEKLEWSSSSSQAKLLGTIVSITGASVVTFYKGPPILMTPSSSQLLLSPQSSWILGGILLTADAFSYSAWYIVQASILKIYPAVLVILFHMFCYYTILSAVFTLIIVRDPDAWRLRLDMGLVAILYTGVVSSVLRGSLSTWCLSRTGPFFCSMFKPMAIIFSVIMDVFLGDVLCIGSVIGAAITVVGFYAVMWGKANEEKVYKDIGSHKQREQRAGMGSLALPFVGMMMAECAQVGLMIVGKQAMTRGMSNLINRAPSALFLHSLWILRAQPTWILGYLGILYSSPTLGTAMLNLIPAFTFILAVVFGMEKLDWKSSSSLAKSMGTMVSIAGAFIVTLYKGLPLLMPPSPTNSSHQLFVQMSNWVIGGLLLAVNSVLGSSWLFVQALMLKKYPAELIVVFFYCFFVAIQSAVVCLVVERDLSSWSLQSNERLIAVLYSAVFGSAFQVGISAWCLHKTGPVFVAMFKPLGIVISVVVGVILLRDTFYLGSLIGAIVIIIGFYSVMWGKAKEKKMGEKAGVRSLESSGEKVPLLQNSIEEM</sequence>
<feature type="transmembrane region" description="Helical" evidence="6">
    <location>
        <begin position="234"/>
        <end position="253"/>
    </location>
</feature>
<feature type="transmembrane region" description="Helical" evidence="6">
    <location>
        <begin position="37"/>
        <end position="59"/>
    </location>
</feature>
<feature type="transmembrane region" description="Helical" evidence="6">
    <location>
        <begin position="335"/>
        <end position="355"/>
    </location>
</feature>
<feature type="transmembrane region" description="Helical" evidence="6">
    <location>
        <begin position="576"/>
        <end position="595"/>
    </location>
</feature>
<comment type="similarity">
    <text evidence="2">Belongs to the drug/metabolite transporter (DMT) superfamily. Plant drug/metabolite exporter (P-DME) (TC 2.A.7.4) family.</text>
</comment>
<evidence type="ECO:0000256" key="4">
    <source>
        <dbReference type="ARBA" id="ARBA00022989"/>
    </source>
</evidence>
<evidence type="ECO:0000256" key="1">
    <source>
        <dbReference type="ARBA" id="ARBA00004141"/>
    </source>
</evidence>
<evidence type="ECO:0000256" key="5">
    <source>
        <dbReference type="ARBA" id="ARBA00023136"/>
    </source>
</evidence>
<keyword evidence="5 6" id="KW-0472">Membrane</keyword>
<evidence type="ECO:0000313" key="9">
    <source>
        <dbReference type="Proteomes" id="UP000327013"/>
    </source>
</evidence>
<feature type="transmembrane region" description="Helical" evidence="6">
    <location>
        <begin position="71"/>
        <end position="88"/>
    </location>
</feature>
<evidence type="ECO:0000259" key="7">
    <source>
        <dbReference type="Pfam" id="PF00892"/>
    </source>
</evidence>
<feature type="transmembrane region" description="Helical" evidence="6">
    <location>
        <begin position="547"/>
        <end position="569"/>
    </location>
</feature>
<keyword evidence="4 6" id="KW-1133">Transmembrane helix</keyword>
<feature type="transmembrane region" description="Helical" evidence="6">
    <location>
        <begin position="511"/>
        <end position="532"/>
    </location>
</feature>
<dbReference type="InterPro" id="IPR030184">
    <property type="entry name" value="WAT1-related"/>
</dbReference>
<dbReference type="InterPro" id="IPR037185">
    <property type="entry name" value="EmrE-like"/>
</dbReference>
<keyword evidence="9" id="KW-1185">Reference proteome</keyword>
<comment type="subcellular location">
    <subcellularLocation>
        <location evidence="1">Membrane</location>
        <topology evidence="1">Multi-pass membrane protein</topology>
    </subcellularLocation>
</comment>
<feature type="transmembrane region" description="Helical" evidence="6">
    <location>
        <begin position="128"/>
        <end position="146"/>
    </location>
</feature>
<proteinExistence type="inferred from homology"/>
<feature type="transmembrane region" description="Helical" evidence="6">
    <location>
        <begin position="166"/>
        <end position="188"/>
    </location>
</feature>
<dbReference type="OrthoDB" id="1728340at2759"/>
<dbReference type="GO" id="GO:0022857">
    <property type="term" value="F:transmembrane transporter activity"/>
    <property type="evidence" value="ECO:0007669"/>
    <property type="project" value="InterPro"/>
</dbReference>
<keyword evidence="3 6" id="KW-0812">Transmembrane</keyword>
<feature type="transmembrane region" description="Helical" evidence="6">
    <location>
        <begin position="94"/>
        <end position="116"/>
    </location>
</feature>
<gene>
    <name evidence="8" type="ORF">FH972_009124</name>
</gene>
<feature type="transmembrane region" description="Helical" evidence="6">
    <location>
        <begin position="477"/>
        <end position="499"/>
    </location>
</feature>
<protein>
    <recommendedName>
        <fullName evidence="7">EamA domain-containing protein</fullName>
    </recommendedName>
</protein>
<evidence type="ECO:0000256" key="3">
    <source>
        <dbReference type="ARBA" id="ARBA00022692"/>
    </source>
</evidence>
<evidence type="ECO:0000256" key="6">
    <source>
        <dbReference type="SAM" id="Phobius"/>
    </source>
</evidence>
<dbReference type="GO" id="GO:0016020">
    <property type="term" value="C:membrane"/>
    <property type="evidence" value="ECO:0007669"/>
    <property type="project" value="UniProtKB-SubCell"/>
</dbReference>
<accession>A0A5N6R351</accession>
<feature type="transmembrane region" description="Helical" evidence="6">
    <location>
        <begin position="274"/>
        <end position="307"/>
    </location>
</feature>
<feature type="transmembrane region" description="Helical" evidence="6">
    <location>
        <begin position="601"/>
        <end position="621"/>
    </location>
</feature>
<evidence type="ECO:0000313" key="8">
    <source>
        <dbReference type="EMBL" id="KAE8023432.1"/>
    </source>
</evidence>
<feature type="domain" description="EamA" evidence="7">
    <location>
        <begin position="483"/>
        <end position="618"/>
    </location>
</feature>
<feature type="transmembrane region" description="Helical" evidence="6">
    <location>
        <begin position="403"/>
        <end position="423"/>
    </location>
</feature>
<evidence type="ECO:0000256" key="2">
    <source>
        <dbReference type="ARBA" id="ARBA00007635"/>
    </source>
</evidence>
<reference evidence="8 9" key="1">
    <citation type="submission" date="2019-06" db="EMBL/GenBank/DDBJ databases">
        <title>A chromosomal-level reference genome of Carpinus fangiana (Coryloideae, Betulaceae).</title>
        <authorList>
            <person name="Yang X."/>
            <person name="Wang Z."/>
            <person name="Zhang L."/>
            <person name="Hao G."/>
            <person name="Liu J."/>
            <person name="Yang Y."/>
        </authorList>
    </citation>
    <scope>NUCLEOTIDE SEQUENCE [LARGE SCALE GENOMIC DNA]</scope>
    <source>
        <strain evidence="8">Cfa_2016G</strain>
        <tissue evidence="8">Leaf</tissue>
    </source>
</reference>
<dbReference type="PANTHER" id="PTHR31218">
    <property type="entry name" value="WAT1-RELATED PROTEIN"/>
    <property type="match status" value="1"/>
</dbReference>
<dbReference type="InterPro" id="IPR000620">
    <property type="entry name" value="EamA_dom"/>
</dbReference>
<name>A0A5N6R351_9ROSI</name>